<evidence type="ECO:0000313" key="1">
    <source>
        <dbReference type="EMBL" id="MBH8577875.1"/>
    </source>
</evidence>
<evidence type="ECO:0000313" key="2">
    <source>
        <dbReference type="Proteomes" id="UP000662314"/>
    </source>
</evidence>
<name>A0A8J7I824_9NOST</name>
<sequence>MKAYSVDIREKIVAAHIEEKISIRQVAVSKSLVQKLVKQQKSHGNLQPLKPGKPRFSHLTNAELELRELVSENQDATIAELCELLALKTGNWVSRTAMCRCLQKLGLNRKKKHCTVARQQLQESKNSG</sequence>
<protein>
    <submittedName>
        <fullName evidence="1">Transposase</fullName>
    </submittedName>
</protein>
<dbReference type="EMBL" id="JAECZA010000298">
    <property type="protein sequence ID" value="MBH8577875.1"/>
    <property type="molecule type" value="Genomic_DNA"/>
</dbReference>
<dbReference type="RefSeq" id="WP_214436559.1">
    <property type="nucleotide sequence ID" value="NZ_CAWPUQ010000235.1"/>
</dbReference>
<dbReference type="SUPFAM" id="SSF46689">
    <property type="entry name" value="Homeodomain-like"/>
    <property type="match status" value="1"/>
</dbReference>
<dbReference type="AlphaFoldDB" id="A0A8J7I824"/>
<comment type="caution">
    <text evidence="1">The sequence shown here is derived from an EMBL/GenBank/DDBJ whole genome shotgun (WGS) entry which is preliminary data.</text>
</comment>
<organism evidence="1 2">
    <name type="scientific">Dendronalium phyllosphericum CENA369</name>
    <dbReference type="NCBI Taxonomy" id="1725256"/>
    <lineage>
        <taxon>Bacteria</taxon>
        <taxon>Bacillati</taxon>
        <taxon>Cyanobacteriota</taxon>
        <taxon>Cyanophyceae</taxon>
        <taxon>Nostocales</taxon>
        <taxon>Nostocaceae</taxon>
        <taxon>Dendronalium</taxon>
        <taxon>Dendronalium phyllosphericum</taxon>
    </lineage>
</organism>
<dbReference type="Proteomes" id="UP000662314">
    <property type="component" value="Unassembled WGS sequence"/>
</dbReference>
<accession>A0A8J7I824</accession>
<keyword evidence="2" id="KW-1185">Reference proteome</keyword>
<reference evidence="1 2" key="1">
    <citation type="journal article" date="2021" name="Int. J. Syst. Evol. Microbiol.">
        <title>Amazonocrinis nigriterrae gen. nov., sp. nov., Atlanticothrix silvestris gen. nov., sp. nov. and Dendronalium phyllosphericum gen. nov., sp. nov., nostocacean cyanobacteria from Brazilian environments.</title>
        <authorList>
            <person name="Alvarenga D.O."/>
            <person name="Andreote A.P.D."/>
            <person name="Branco L.H.Z."/>
            <person name="Delbaje E."/>
            <person name="Cruz R.B."/>
            <person name="Varani A.M."/>
            <person name="Fiore M.F."/>
        </authorList>
    </citation>
    <scope>NUCLEOTIDE SEQUENCE [LARGE SCALE GENOMIC DNA]</scope>
    <source>
        <strain evidence="1 2">CENA369</strain>
    </source>
</reference>
<gene>
    <name evidence="1" type="ORF">I8752_33935</name>
</gene>
<proteinExistence type="predicted"/>
<dbReference type="InterPro" id="IPR009057">
    <property type="entry name" value="Homeodomain-like_sf"/>
</dbReference>